<reference evidence="4 5" key="1">
    <citation type="submission" date="2020-11" db="EMBL/GenBank/DDBJ databases">
        <title>Carbohydrate-dependent, anaerobic sulfur respiration: A novel catabolism in halophilic archaea.</title>
        <authorList>
            <person name="Sorokin D.Y."/>
            <person name="Messina E."/>
            <person name="Smedile F."/>
            <person name="La Cono V."/>
            <person name="Hallsworth J.E."/>
            <person name="Yakimov M.M."/>
        </authorList>
    </citation>
    <scope>NUCLEOTIDE SEQUENCE [LARGE SCALE GENOMIC DNA]</scope>
    <source>
        <strain evidence="4 5">HSR-Est</strain>
    </source>
</reference>
<keyword evidence="2" id="KW-0812">Transmembrane</keyword>
<feature type="compositionally biased region" description="Acidic residues" evidence="1">
    <location>
        <begin position="1"/>
        <end position="16"/>
    </location>
</feature>
<protein>
    <submittedName>
        <fullName evidence="4">Putative membrane protein</fullName>
    </submittedName>
</protein>
<evidence type="ECO:0000256" key="2">
    <source>
        <dbReference type="SAM" id="Phobius"/>
    </source>
</evidence>
<feature type="transmembrane region" description="Helical" evidence="2">
    <location>
        <begin position="159"/>
        <end position="177"/>
    </location>
</feature>
<dbReference type="EMBL" id="CP064791">
    <property type="protein sequence ID" value="QSG15782.1"/>
    <property type="molecule type" value="Genomic_DNA"/>
</dbReference>
<evidence type="ECO:0000256" key="1">
    <source>
        <dbReference type="SAM" id="MobiDB-lite"/>
    </source>
</evidence>
<feature type="domain" description="DUF8060" evidence="3">
    <location>
        <begin position="63"/>
        <end position="181"/>
    </location>
</feature>
<dbReference type="InterPro" id="IPR058373">
    <property type="entry name" value="DUF8060"/>
</dbReference>
<keyword evidence="2" id="KW-0472">Membrane</keyword>
<dbReference type="GeneID" id="68858906"/>
<feature type="transmembrane region" description="Helical" evidence="2">
    <location>
        <begin position="117"/>
        <end position="139"/>
    </location>
</feature>
<dbReference type="Proteomes" id="UP000663292">
    <property type="component" value="Chromosome"/>
</dbReference>
<sequence>MTDTDDTDDDQTDQSTDDNAQAERSVDDDGQSDRSIGTPPSGEETPEPDDSSDDASTASEDKSLGSTTDSVTGREEATNDRSMAGSTAGTSPSSTDRRRDTGRRDRHHNTERTPREYLELFALIGLGLFAAVSAYGFYVNANRAIAQLAAATHESLFQAAFNLTLLLLALAGLSLLARRRFDLP</sequence>
<accession>A0A897NSG2</accession>
<feature type="compositionally biased region" description="Acidic residues" evidence="1">
    <location>
        <begin position="44"/>
        <end position="53"/>
    </location>
</feature>
<feature type="compositionally biased region" description="Basic and acidic residues" evidence="1">
    <location>
        <begin position="95"/>
        <end position="111"/>
    </location>
</feature>
<dbReference type="AlphaFoldDB" id="A0A897NSG2"/>
<keyword evidence="2" id="KW-1133">Transmembrane helix</keyword>
<evidence type="ECO:0000313" key="4">
    <source>
        <dbReference type="EMBL" id="QSG15782.1"/>
    </source>
</evidence>
<feature type="region of interest" description="Disordered" evidence="1">
    <location>
        <begin position="1"/>
        <end position="111"/>
    </location>
</feature>
<dbReference type="Pfam" id="PF26256">
    <property type="entry name" value="DUF8060"/>
    <property type="match status" value="1"/>
</dbReference>
<feature type="compositionally biased region" description="Low complexity" evidence="1">
    <location>
        <begin position="82"/>
        <end position="94"/>
    </location>
</feature>
<evidence type="ECO:0000259" key="3">
    <source>
        <dbReference type="Pfam" id="PF26256"/>
    </source>
</evidence>
<gene>
    <name evidence="4" type="ORF">HSEST_2270</name>
</gene>
<keyword evidence="5" id="KW-1185">Reference proteome</keyword>
<dbReference type="RefSeq" id="WP_229121038.1">
    <property type="nucleotide sequence ID" value="NZ_CP064791.1"/>
</dbReference>
<evidence type="ECO:0000313" key="5">
    <source>
        <dbReference type="Proteomes" id="UP000663292"/>
    </source>
</evidence>
<proteinExistence type="predicted"/>
<organism evidence="4 5">
    <name type="scientific">Halapricum desulfuricans</name>
    <dbReference type="NCBI Taxonomy" id="2841257"/>
    <lineage>
        <taxon>Archaea</taxon>
        <taxon>Methanobacteriati</taxon>
        <taxon>Methanobacteriota</taxon>
        <taxon>Stenosarchaea group</taxon>
        <taxon>Halobacteria</taxon>
        <taxon>Halobacteriales</taxon>
        <taxon>Haloarculaceae</taxon>
        <taxon>Halapricum</taxon>
    </lineage>
</organism>
<name>A0A897NSG2_9EURY</name>